<feature type="region of interest" description="Disordered" evidence="4">
    <location>
        <begin position="88"/>
        <end position="477"/>
    </location>
</feature>
<dbReference type="EMBL" id="JAIPUX010000439">
    <property type="protein sequence ID" value="KAH0627904.1"/>
    <property type="molecule type" value="Genomic_DNA"/>
</dbReference>
<keyword evidence="1 3" id="KW-0728">SH3 domain</keyword>
<accession>A0ABQ7TEI0</accession>
<dbReference type="PANTHER" id="PTHR16830:SF13">
    <property type="entry name" value="FYN-BINDING PROTEIN 1"/>
    <property type="match status" value="1"/>
</dbReference>
<feature type="region of interest" description="Disordered" evidence="4">
    <location>
        <begin position="618"/>
        <end position="639"/>
    </location>
</feature>
<feature type="compositionally biased region" description="Polar residues" evidence="4">
    <location>
        <begin position="302"/>
        <end position="349"/>
    </location>
</feature>
<dbReference type="InterPro" id="IPR029294">
    <property type="entry name" value="hSH3"/>
</dbReference>
<feature type="compositionally biased region" description="Basic and acidic residues" evidence="4">
    <location>
        <begin position="364"/>
        <end position="373"/>
    </location>
</feature>
<dbReference type="InterPro" id="IPR036028">
    <property type="entry name" value="SH3-like_dom_sf"/>
</dbReference>
<feature type="compositionally biased region" description="Pro residues" evidence="4">
    <location>
        <begin position="386"/>
        <end position="395"/>
    </location>
</feature>
<keyword evidence="2" id="KW-0597">Phosphoprotein</keyword>
<dbReference type="Pfam" id="PF07653">
    <property type="entry name" value="SH3_2"/>
    <property type="match status" value="1"/>
</dbReference>
<feature type="compositionally biased region" description="Polar residues" evidence="4">
    <location>
        <begin position="405"/>
        <end position="414"/>
    </location>
</feature>
<feature type="region of interest" description="Disordered" evidence="4">
    <location>
        <begin position="659"/>
        <end position="738"/>
    </location>
</feature>
<organism evidence="6 7">
    <name type="scientific">Phrynosoma platyrhinos</name>
    <name type="common">Desert horned lizard</name>
    <dbReference type="NCBI Taxonomy" id="52577"/>
    <lineage>
        <taxon>Eukaryota</taxon>
        <taxon>Metazoa</taxon>
        <taxon>Chordata</taxon>
        <taxon>Craniata</taxon>
        <taxon>Vertebrata</taxon>
        <taxon>Euteleostomi</taxon>
        <taxon>Lepidosauria</taxon>
        <taxon>Squamata</taxon>
        <taxon>Bifurcata</taxon>
        <taxon>Unidentata</taxon>
        <taxon>Episquamata</taxon>
        <taxon>Toxicofera</taxon>
        <taxon>Iguania</taxon>
        <taxon>Phrynosomatidae</taxon>
        <taxon>Phrynosomatinae</taxon>
        <taxon>Phrynosoma</taxon>
    </lineage>
</organism>
<dbReference type="Gene3D" id="2.30.30.40">
    <property type="entry name" value="SH3 Domains"/>
    <property type="match status" value="2"/>
</dbReference>
<feature type="compositionally biased region" description="Acidic residues" evidence="4">
    <location>
        <begin position="691"/>
        <end position="700"/>
    </location>
</feature>
<name>A0ABQ7TEI0_PHRPL</name>
<evidence type="ECO:0000256" key="4">
    <source>
        <dbReference type="SAM" id="MobiDB-lite"/>
    </source>
</evidence>
<dbReference type="PANTHER" id="PTHR16830">
    <property type="entry name" value="SH2 CONTAINING ADAPTOR PRAM-1 RELATED"/>
    <property type="match status" value="1"/>
</dbReference>
<feature type="compositionally biased region" description="Basic and acidic residues" evidence="4">
    <location>
        <begin position="234"/>
        <end position="248"/>
    </location>
</feature>
<comment type="caution">
    <text evidence="6">The sequence shown here is derived from an EMBL/GenBank/DDBJ whole genome shotgun (WGS) entry which is preliminary data.</text>
</comment>
<feature type="non-terminal residue" evidence="6">
    <location>
        <position position="1"/>
    </location>
</feature>
<feature type="domain" description="SH3" evidence="5">
    <location>
        <begin position="739"/>
        <end position="817"/>
    </location>
</feature>
<evidence type="ECO:0000259" key="5">
    <source>
        <dbReference type="PROSITE" id="PS50002"/>
    </source>
</evidence>
<feature type="compositionally biased region" description="Basic and acidic residues" evidence="4">
    <location>
        <begin position="201"/>
        <end position="218"/>
    </location>
</feature>
<feature type="compositionally biased region" description="Basic and acidic residues" evidence="4">
    <location>
        <begin position="724"/>
        <end position="738"/>
    </location>
</feature>
<evidence type="ECO:0000256" key="2">
    <source>
        <dbReference type="ARBA" id="ARBA00022553"/>
    </source>
</evidence>
<evidence type="ECO:0000256" key="1">
    <source>
        <dbReference type="ARBA" id="ARBA00022443"/>
    </source>
</evidence>
<dbReference type="PROSITE" id="PS50002">
    <property type="entry name" value="SH3"/>
    <property type="match status" value="2"/>
</dbReference>
<feature type="compositionally biased region" description="Pro residues" evidence="4">
    <location>
        <begin position="435"/>
        <end position="452"/>
    </location>
</feature>
<dbReference type="InterPro" id="IPR043443">
    <property type="entry name" value="FYB1/2-like"/>
</dbReference>
<keyword evidence="7" id="KW-1185">Reference proteome</keyword>
<proteinExistence type="predicted"/>
<dbReference type="SMART" id="SM00326">
    <property type="entry name" value="SH3"/>
    <property type="match status" value="2"/>
</dbReference>
<reference evidence="6 7" key="1">
    <citation type="journal article" date="2022" name="Gigascience">
        <title>A chromosome-level genome assembly and annotation of the desert horned lizard, Phrynosoma platyrhinos, provides insight into chromosomal rearrangements among reptiles.</title>
        <authorList>
            <person name="Koochekian N."/>
            <person name="Ascanio A."/>
            <person name="Farleigh K."/>
            <person name="Card D.C."/>
            <person name="Schield D.R."/>
            <person name="Castoe T.A."/>
            <person name="Jezkova T."/>
        </authorList>
    </citation>
    <scope>NUCLEOTIDE SEQUENCE [LARGE SCALE GENOMIC DNA]</scope>
    <source>
        <strain evidence="6">NK-2021</strain>
    </source>
</reference>
<evidence type="ECO:0000313" key="6">
    <source>
        <dbReference type="EMBL" id="KAH0627904.1"/>
    </source>
</evidence>
<dbReference type="SUPFAM" id="SSF50044">
    <property type="entry name" value="SH3-domain"/>
    <property type="match status" value="2"/>
</dbReference>
<sequence>ECHKPQTRKAFKSTEYVNVDVKDFSLCSLFHLLFALQDARTNVKSIMAKFNSNPAEEVHNRQVKIGGQPSLVTKAAFEKFTQLENAGLPVKPSSFNKPAPLKPPLGTKPSLHNTSDKDPKPPPLKNSPVASKVAALAQAVSKDAIERPGFPKPLGPKPTERLKLEPKPLFPKPSENRLPGSSTPLKNETKPLGLRPSLKPESQESEAKPVFPKVKEKISASQENELKPLFSKPPLREKPGLHPGLKNEEEFDKNVNLIRAPSGSGGLKPKVNSFRTPKEAEEKSNSGMDSTTGPFPPLKHVVNTQSNLSPVLQKSLAQQNEEGSSSVTKNISRFNQEDSGSMSGATSAKFSLKAVTTGPWANNSEKEENDKNVPKRKTLPPLFKLGPPPQKPSRPPTVDLEKFQKNNGESSNKFLSSGLPPPLPPSISATQTTAPQPPAPIPPPPPPPPPGSHPSAQAPPVLPPRNIKPRPQENEENYDDAEFVSGGTVNADEFQNSEGETYEDINDMRKKNLASLPCLKLLDIPNLSRDSVHRLIGLVSPIEVIHQARACTDFKGGKNDLSFKQGDKIEIIRITDNPEGKWLGRTRGACRYPMFCVLDGYIKTTMVEIDYDSLRRKPRPSINIQPRQQDSDQEVYDDVGDQDSISSFFLSRFQVGFPPPPSHDIYDGVEDEDDVPTRGPSAKQTEKDSGDSDVYDDVEPTDLPPPPKEISSGINMKLSNFGKPRSDERDSQKIKKMEKEEKEFRKKFKFEGDIHVLYSTTISRAPSQKKRGSKDLQVRPGESVDVIKNVDDTRVLCRNEDGKYGYVRRSCIVNEDDEIYDDIADGCIYDND</sequence>
<dbReference type="InterPro" id="IPR001452">
    <property type="entry name" value="SH3_domain"/>
</dbReference>
<dbReference type="Pfam" id="PF14603">
    <property type="entry name" value="hSH3"/>
    <property type="match status" value="1"/>
</dbReference>
<feature type="domain" description="SH3" evidence="5">
    <location>
        <begin position="543"/>
        <end position="612"/>
    </location>
</feature>
<dbReference type="Proteomes" id="UP000826234">
    <property type="component" value="Unassembled WGS sequence"/>
</dbReference>
<protein>
    <recommendedName>
        <fullName evidence="5">SH3 domain-containing protein</fullName>
    </recommendedName>
</protein>
<evidence type="ECO:0000313" key="7">
    <source>
        <dbReference type="Proteomes" id="UP000826234"/>
    </source>
</evidence>
<gene>
    <name evidence="6" type="ORF">JD844_008463</name>
</gene>
<dbReference type="CDD" id="cd00174">
    <property type="entry name" value="SH3"/>
    <property type="match status" value="1"/>
</dbReference>
<evidence type="ECO:0000256" key="3">
    <source>
        <dbReference type="PROSITE-ProRule" id="PRU00192"/>
    </source>
</evidence>